<evidence type="ECO:0000313" key="21">
    <source>
        <dbReference type="EMBL" id="QZT33114.1"/>
    </source>
</evidence>
<comment type="pathway">
    <text evidence="3 17 18">Cell wall biogenesis; peptidoglycan biosynthesis.</text>
</comment>
<evidence type="ECO:0000256" key="16">
    <source>
        <dbReference type="ARBA" id="ARBA00047632"/>
    </source>
</evidence>
<dbReference type="Gene3D" id="3.40.1190.10">
    <property type="entry name" value="Mur-like, catalytic domain"/>
    <property type="match status" value="1"/>
</dbReference>
<dbReference type="SUPFAM" id="SSF51984">
    <property type="entry name" value="MurCD N-terminal domain"/>
    <property type="match status" value="1"/>
</dbReference>
<name>A0A8X8LA56_CALTT</name>
<feature type="domain" description="Mur ligase C-terminal" evidence="19">
    <location>
        <begin position="312"/>
        <end position="425"/>
    </location>
</feature>
<dbReference type="Pfam" id="PF08245">
    <property type="entry name" value="Mur_ligase_M"/>
    <property type="match status" value="1"/>
</dbReference>
<dbReference type="GO" id="GO:0009252">
    <property type="term" value="P:peptidoglycan biosynthetic process"/>
    <property type="evidence" value="ECO:0007669"/>
    <property type="project" value="UniProtKB-UniRule"/>
</dbReference>
<evidence type="ECO:0000256" key="4">
    <source>
        <dbReference type="ARBA" id="ARBA00010416"/>
    </source>
</evidence>
<evidence type="ECO:0000313" key="22">
    <source>
        <dbReference type="Proteomes" id="UP000825179"/>
    </source>
</evidence>
<dbReference type="GO" id="GO:0005524">
    <property type="term" value="F:ATP binding"/>
    <property type="evidence" value="ECO:0007669"/>
    <property type="project" value="UniProtKB-UniRule"/>
</dbReference>
<keyword evidence="13 17" id="KW-0961">Cell wall biogenesis/degradation</keyword>
<dbReference type="InterPro" id="IPR013221">
    <property type="entry name" value="Mur_ligase_cen"/>
</dbReference>
<keyword evidence="17 18" id="KW-0132">Cell division</keyword>
<dbReference type="GO" id="GO:0071555">
    <property type="term" value="P:cell wall organization"/>
    <property type="evidence" value="ECO:0007669"/>
    <property type="project" value="UniProtKB-KW"/>
</dbReference>
<dbReference type="EC" id="6.3.2.9" evidence="5 17"/>
<comment type="similarity">
    <text evidence="4 17">Belongs to the MurCDEF family.</text>
</comment>
<dbReference type="RefSeq" id="WP_222822620.1">
    <property type="nucleotide sequence ID" value="NZ_CP082237.1"/>
</dbReference>
<keyword evidence="17 18" id="KW-0131">Cell cycle</keyword>
<evidence type="ECO:0000256" key="14">
    <source>
        <dbReference type="ARBA" id="ARBA00030398"/>
    </source>
</evidence>
<evidence type="ECO:0000259" key="19">
    <source>
        <dbReference type="Pfam" id="PF02875"/>
    </source>
</evidence>
<proteinExistence type="inferred from homology"/>
<evidence type="ECO:0000256" key="13">
    <source>
        <dbReference type="ARBA" id="ARBA00023316"/>
    </source>
</evidence>
<evidence type="ECO:0000256" key="12">
    <source>
        <dbReference type="ARBA" id="ARBA00022984"/>
    </source>
</evidence>
<comment type="catalytic activity">
    <reaction evidence="16 17 18">
        <text>UDP-N-acetyl-alpha-D-muramoyl-L-alanine + D-glutamate + ATP = UDP-N-acetyl-alpha-D-muramoyl-L-alanyl-D-glutamate + ADP + phosphate + H(+)</text>
        <dbReference type="Rhea" id="RHEA:16429"/>
        <dbReference type="ChEBI" id="CHEBI:15378"/>
        <dbReference type="ChEBI" id="CHEBI:29986"/>
        <dbReference type="ChEBI" id="CHEBI:30616"/>
        <dbReference type="ChEBI" id="CHEBI:43474"/>
        <dbReference type="ChEBI" id="CHEBI:83898"/>
        <dbReference type="ChEBI" id="CHEBI:83900"/>
        <dbReference type="ChEBI" id="CHEBI:456216"/>
        <dbReference type="EC" id="6.3.2.9"/>
    </reaction>
</comment>
<reference evidence="21 22" key="1">
    <citation type="journal article" date="2020" name="Extremophiles">
        <title>Genomic analysis of Caldalkalibacillus thermarum TA2.A1 reveals aerobic alkaliphilic metabolism and evolutionary hallmarks linking alkaliphilic bacteria and plant life.</title>
        <authorList>
            <person name="de Jong S.I."/>
            <person name="van den Broek M.A."/>
            <person name="Merkel A.Y."/>
            <person name="de la Torre Cortes P."/>
            <person name="Kalamorz F."/>
            <person name="Cook G.M."/>
            <person name="van Loosdrecht M.C.M."/>
            <person name="McMillan D.G.G."/>
        </authorList>
    </citation>
    <scope>NUCLEOTIDE SEQUENCE [LARGE SCALE GENOMIC DNA]</scope>
    <source>
        <strain evidence="21 22">TA2.A1</strain>
    </source>
</reference>
<sequence>MKNKHVIVLGLAKSGFAVAKLLARYGALVTVNEQKPRHECHGVEELEALGVKVVCGSHPLSLLDEPVDLIVKNPGIPYRIPFLQEAARKQIPVVTEVEVGYLLTRAPIIGITGSNGKTTTTTLIYEMLKDSDPPPLIAGNIGTVFCEVAARARPGQWLVTELSSFQLQGTTAFHPKIGVLLNIFDAHLDYHGTKQAYIEAKAKLFANQTPDDLAVFNLDQEETRRVADAVKAQVVWFSTRSHPERGAYVEDGRIKYRNKLGEVTDVLAANEVRLPGTHNLENVVAAVAVSLEAGAKLERVREVLRNFTGVPHRLQFVRELRGVRYYNDSKATNALATKKALESFSGRVVLIAGGLVRGDDYRGLTTVFKSRVKALIVYGQVAGKLAEIGYKAGVKHVFHVDNVKEAVNVAHQIAEQGDTVLLSPAAASWDQFSSFEERGDMFTDCVHMLR</sequence>
<dbReference type="InterPro" id="IPR005762">
    <property type="entry name" value="MurD"/>
</dbReference>
<feature type="domain" description="Mur ligase central" evidence="20">
    <location>
        <begin position="111"/>
        <end position="289"/>
    </location>
</feature>
<dbReference type="EMBL" id="CP082237">
    <property type="protein sequence ID" value="QZT33114.1"/>
    <property type="molecule type" value="Genomic_DNA"/>
</dbReference>
<keyword evidence="10 17" id="KW-0067">ATP-binding</keyword>
<evidence type="ECO:0000256" key="3">
    <source>
        <dbReference type="ARBA" id="ARBA00004752"/>
    </source>
</evidence>
<dbReference type="GO" id="GO:0008360">
    <property type="term" value="P:regulation of cell shape"/>
    <property type="evidence" value="ECO:0007669"/>
    <property type="project" value="UniProtKB-KW"/>
</dbReference>
<dbReference type="SUPFAM" id="SSF53244">
    <property type="entry name" value="MurD-like peptide ligases, peptide-binding domain"/>
    <property type="match status" value="1"/>
</dbReference>
<evidence type="ECO:0000259" key="20">
    <source>
        <dbReference type="Pfam" id="PF08245"/>
    </source>
</evidence>
<dbReference type="GO" id="GO:0051301">
    <property type="term" value="P:cell division"/>
    <property type="evidence" value="ECO:0007669"/>
    <property type="project" value="UniProtKB-KW"/>
</dbReference>
<gene>
    <name evidence="17 21" type="primary">murD</name>
    <name evidence="21" type="ORF">HUR95_12465</name>
</gene>
<dbReference type="Proteomes" id="UP000825179">
    <property type="component" value="Chromosome"/>
</dbReference>
<keyword evidence="8 17" id="KW-0436">Ligase</keyword>
<evidence type="ECO:0000256" key="7">
    <source>
        <dbReference type="ARBA" id="ARBA00022490"/>
    </source>
</evidence>
<evidence type="ECO:0000256" key="1">
    <source>
        <dbReference type="ARBA" id="ARBA00002734"/>
    </source>
</evidence>
<evidence type="ECO:0000256" key="2">
    <source>
        <dbReference type="ARBA" id="ARBA00004496"/>
    </source>
</evidence>
<dbReference type="PANTHER" id="PTHR43692">
    <property type="entry name" value="UDP-N-ACETYLMURAMOYLALANINE--D-GLUTAMATE LIGASE"/>
    <property type="match status" value="1"/>
</dbReference>
<dbReference type="Pfam" id="PF02875">
    <property type="entry name" value="Mur_ligase_C"/>
    <property type="match status" value="1"/>
</dbReference>
<dbReference type="AlphaFoldDB" id="A0A8X8LA56"/>
<keyword evidence="9 17" id="KW-0547">Nucleotide-binding</keyword>
<organism evidence="21 22">
    <name type="scientific">Caldalkalibacillus thermarum (strain TA2.A1)</name>
    <dbReference type="NCBI Taxonomy" id="986075"/>
    <lineage>
        <taxon>Bacteria</taxon>
        <taxon>Bacillati</taxon>
        <taxon>Bacillota</taxon>
        <taxon>Bacilli</taxon>
        <taxon>Bacillales</taxon>
        <taxon>Bacillaceae</taxon>
        <taxon>Caldalkalibacillus</taxon>
    </lineage>
</organism>
<evidence type="ECO:0000256" key="15">
    <source>
        <dbReference type="ARBA" id="ARBA00032324"/>
    </source>
</evidence>
<dbReference type="Pfam" id="PF21799">
    <property type="entry name" value="MurD-like_N"/>
    <property type="match status" value="1"/>
</dbReference>
<evidence type="ECO:0000256" key="9">
    <source>
        <dbReference type="ARBA" id="ARBA00022741"/>
    </source>
</evidence>
<dbReference type="PANTHER" id="PTHR43692:SF1">
    <property type="entry name" value="UDP-N-ACETYLMURAMOYLALANINE--D-GLUTAMATE LIGASE"/>
    <property type="match status" value="1"/>
</dbReference>
<keyword evidence="7 17" id="KW-0963">Cytoplasm</keyword>
<dbReference type="SUPFAM" id="SSF53623">
    <property type="entry name" value="MurD-like peptide ligases, catalytic domain"/>
    <property type="match status" value="1"/>
</dbReference>
<dbReference type="InterPro" id="IPR036615">
    <property type="entry name" value="Mur_ligase_C_dom_sf"/>
</dbReference>
<dbReference type="GO" id="GO:0008764">
    <property type="term" value="F:UDP-N-acetylmuramoylalanine-D-glutamate ligase activity"/>
    <property type="evidence" value="ECO:0007669"/>
    <property type="project" value="UniProtKB-UniRule"/>
</dbReference>
<keyword evidence="12 17" id="KW-0573">Peptidoglycan synthesis</keyword>
<evidence type="ECO:0000256" key="17">
    <source>
        <dbReference type="HAMAP-Rule" id="MF_00639"/>
    </source>
</evidence>
<dbReference type="KEGG" id="cthu:HUR95_12465"/>
<evidence type="ECO:0000256" key="10">
    <source>
        <dbReference type="ARBA" id="ARBA00022840"/>
    </source>
</evidence>
<dbReference type="Gene3D" id="3.90.190.20">
    <property type="entry name" value="Mur ligase, C-terminal domain"/>
    <property type="match status" value="1"/>
</dbReference>
<comment type="function">
    <text evidence="1 17 18">Cell wall formation. Catalyzes the addition of glutamate to the nucleotide precursor UDP-N-acetylmuramoyl-L-alanine (UMA).</text>
</comment>
<evidence type="ECO:0000256" key="18">
    <source>
        <dbReference type="RuleBase" id="RU003664"/>
    </source>
</evidence>
<dbReference type="HAMAP" id="MF_00639">
    <property type="entry name" value="MurD"/>
    <property type="match status" value="1"/>
</dbReference>
<evidence type="ECO:0000256" key="6">
    <source>
        <dbReference type="ARBA" id="ARBA00015655"/>
    </source>
</evidence>
<keyword evidence="11 17" id="KW-0133">Cell shape</keyword>
<dbReference type="InterPro" id="IPR036565">
    <property type="entry name" value="Mur-like_cat_sf"/>
</dbReference>
<dbReference type="Gene3D" id="3.40.50.720">
    <property type="entry name" value="NAD(P)-binding Rossmann-like Domain"/>
    <property type="match status" value="1"/>
</dbReference>
<comment type="subcellular location">
    <subcellularLocation>
        <location evidence="2 17 18">Cytoplasm</location>
    </subcellularLocation>
</comment>
<dbReference type="NCBIfam" id="TIGR01087">
    <property type="entry name" value="murD"/>
    <property type="match status" value="1"/>
</dbReference>
<evidence type="ECO:0000256" key="11">
    <source>
        <dbReference type="ARBA" id="ARBA00022960"/>
    </source>
</evidence>
<evidence type="ECO:0000256" key="5">
    <source>
        <dbReference type="ARBA" id="ARBA00012212"/>
    </source>
</evidence>
<evidence type="ECO:0000256" key="8">
    <source>
        <dbReference type="ARBA" id="ARBA00022598"/>
    </source>
</evidence>
<feature type="binding site" evidence="17">
    <location>
        <begin position="113"/>
        <end position="119"/>
    </location>
    <ligand>
        <name>ATP</name>
        <dbReference type="ChEBI" id="CHEBI:30616"/>
    </ligand>
</feature>
<keyword evidence="22" id="KW-1185">Reference proteome</keyword>
<dbReference type="GO" id="GO:0005737">
    <property type="term" value="C:cytoplasm"/>
    <property type="evidence" value="ECO:0007669"/>
    <property type="project" value="UniProtKB-SubCell"/>
</dbReference>
<protein>
    <recommendedName>
        <fullName evidence="6 17">UDP-N-acetylmuramoylalanine--D-glutamate ligase</fullName>
        <ecNumber evidence="5 17">6.3.2.9</ecNumber>
    </recommendedName>
    <alternativeName>
        <fullName evidence="15 17">D-glutamic acid-adding enzyme</fullName>
    </alternativeName>
    <alternativeName>
        <fullName evidence="14 17">UDP-N-acetylmuramoyl-L-alanyl-D-glutamate synthetase</fullName>
    </alternativeName>
</protein>
<dbReference type="InterPro" id="IPR004101">
    <property type="entry name" value="Mur_ligase_C"/>
</dbReference>
<accession>A0A8X8LA56</accession>